<dbReference type="InterPro" id="IPR036097">
    <property type="entry name" value="HisK_dim/P_sf"/>
</dbReference>
<proteinExistence type="predicted"/>
<dbReference type="InterPro" id="IPR013656">
    <property type="entry name" value="PAS_4"/>
</dbReference>
<dbReference type="Gene3D" id="1.10.287.130">
    <property type="match status" value="1"/>
</dbReference>
<dbReference type="Gene3D" id="3.30.450.20">
    <property type="entry name" value="PAS domain"/>
    <property type="match status" value="2"/>
</dbReference>
<accession>A0A937W3Q6</accession>
<evidence type="ECO:0000313" key="8">
    <source>
        <dbReference type="Proteomes" id="UP000712673"/>
    </source>
</evidence>
<feature type="domain" description="PAS" evidence="5">
    <location>
        <begin position="146"/>
        <end position="210"/>
    </location>
</feature>
<feature type="domain" description="Signal transduction histidine kinase dimerisation/phosphoacceptor" evidence="6">
    <location>
        <begin position="266"/>
        <end position="309"/>
    </location>
</feature>
<evidence type="ECO:0000256" key="3">
    <source>
        <dbReference type="ARBA" id="ARBA00022679"/>
    </source>
</evidence>
<evidence type="ECO:0000256" key="4">
    <source>
        <dbReference type="ARBA" id="ARBA00022777"/>
    </source>
</evidence>
<gene>
    <name evidence="7" type="ORF">FJZ47_21390</name>
</gene>
<feature type="domain" description="PAS" evidence="5">
    <location>
        <begin position="21"/>
        <end position="91"/>
    </location>
</feature>
<comment type="caution">
    <text evidence="7">The sequence shown here is derived from an EMBL/GenBank/DDBJ whole genome shotgun (WGS) entry which is preliminary data.</text>
</comment>
<evidence type="ECO:0000313" key="7">
    <source>
        <dbReference type="EMBL" id="MBM3226326.1"/>
    </source>
</evidence>
<protein>
    <recommendedName>
        <fullName evidence="2">histidine kinase</fullName>
        <ecNumber evidence="2">2.7.13.3</ecNumber>
    </recommendedName>
</protein>
<sequence>MQTSVSEQQATIVARGDHALPETHALLQALPLGVCIVDAAGCLVSMNAEAERLLGWTAHTWRGYSLHPLLGCWLTVPGTAESCCPLAQVLQTGRPVWAAQTTVHGHNDTPLPVELTCMPLAEASPAGAVISFRDLRRQQQMHQELLRLASVLEDNPLPIVELDAAAHLLYANPAMMALLETGGFTQAGLPKVLPPTIMALVHTCLRTGVGQTALPGGTVQPYIEWTLCPLPGGNVVRAYGVDLTARHQAEQMLREARDAVLTAWRLKSEFMANVSHELRTPLNGILGMTELLLVDGQNLSNLINKLRTD</sequence>
<keyword evidence="4" id="KW-0418">Kinase</keyword>
<dbReference type="CDD" id="cd00130">
    <property type="entry name" value="PAS"/>
    <property type="match status" value="1"/>
</dbReference>
<dbReference type="Pfam" id="PF08448">
    <property type="entry name" value="PAS_4"/>
    <property type="match status" value="1"/>
</dbReference>
<organism evidence="7 8">
    <name type="scientific">Tectimicrobiota bacterium</name>
    <dbReference type="NCBI Taxonomy" id="2528274"/>
    <lineage>
        <taxon>Bacteria</taxon>
        <taxon>Pseudomonadati</taxon>
        <taxon>Nitrospinota/Tectimicrobiota group</taxon>
        <taxon>Candidatus Tectimicrobiota</taxon>
    </lineage>
</organism>
<dbReference type="InterPro" id="IPR003661">
    <property type="entry name" value="HisK_dim/P_dom"/>
</dbReference>
<dbReference type="AlphaFoldDB" id="A0A937W3Q6"/>
<dbReference type="CDD" id="cd00082">
    <property type="entry name" value="HisKA"/>
    <property type="match status" value="1"/>
</dbReference>
<evidence type="ECO:0000259" key="5">
    <source>
        <dbReference type="SMART" id="SM00091"/>
    </source>
</evidence>
<evidence type="ECO:0000259" key="6">
    <source>
        <dbReference type="SMART" id="SM00388"/>
    </source>
</evidence>
<dbReference type="GO" id="GO:0000155">
    <property type="term" value="F:phosphorelay sensor kinase activity"/>
    <property type="evidence" value="ECO:0007669"/>
    <property type="project" value="InterPro"/>
</dbReference>
<dbReference type="InterPro" id="IPR035965">
    <property type="entry name" value="PAS-like_dom_sf"/>
</dbReference>
<dbReference type="SMART" id="SM00388">
    <property type="entry name" value="HisKA"/>
    <property type="match status" value="1"/>
</dbReference>
<comment type="catalytic activity">
    <reaction evidence="1">
        <text>ATP + protein L-histidine = ADP + protein N-phospho-L-histidine.</text>
        <dbReference type="EC" id="2.7.13.3"/>
    </reaction>
</comment>
<dbReference type="PANTHER" id="PTHR43047">
    <property type="entry name" value="TWO-COMPONENT HISTIDINE PROTEIN KINASE"/>
    <property type="match status" value="1"/>
</dbReference>
<dbReference type="EMBL" id="VGLS01000868">
    <property type="protein sequence ID" value="MBM3226326.1"/>
    <property type="molecule type" value="Genomic_DNA"/>
</dbReference>
<name>A0A937W3Q6_UNCTE</name>
<dbReference type="SUPFAM" id="SSF47384">
    <property type="entry name" value="Homodimeric domain of signal transducing histidine kinase"/>
    <property type="match status" value="1"/>
</dbReference>
<dbReference type="SUPFAM" id="SSF55785">
    <property type="entry name" value="PYP-like sensor domain (PAS domain)"/>
    <property type="match status" value="1"/>
</dbReference>
<dbReference type="Pfam" id="PF00512">
    <property type="entry name" value="HisKA"/>
    <property type="match status" value="1"/>
</dbReference>
<dbReference type="InterPro" id="IPR000014">
    <property type="entry name" value="PAS"/>
</dbReference>
<dbReference type="SMART" id="SM00091">
    <property type="entry name" value="PAS"/>
    <property type="match status" value="2"/>
</dbReference>
<dbReference type="EC" id="2.7.13.3" evidence="2"/>
<evidence type="ECO:0000256" key="2">
    <source>
        <dbReference type="ARBA" id="ARBA00012438"/>
    </source>
</evidence>
<dbReference type="Pfam" id="PF13188">
    <property type="entry name" value="PAS_8"/>
    <property type="match status" value="1"/>
</dbReference>
<keyword evidence="3" id="KW-0808">Transferase</keyword>
<dbReference type="Proteomes" id="UP000712673">
    <property type="component" value="Unassembled WGS sequence"/>
</dbReference>
<reference evidence="7" key="1">
    <citation type="submission" date="2019-03" db="EMBL/GenBank/DDBJ databases">
        <title>Lake Tanganyika Metagenome-Assembled Genomes (MAGs).</title>
        <authorList>
            <person name="Tran P."/>
        </authorList>
    </citation>
    <scope>NUCLEOTIDE SEQUENCE</scope>
    <source>
        <strain evidence="7">K_DeepCast_65m_m2_066</strain>
    </source>
</reference>
<evidence type="ECO:0000256" key="1">
    <source>
        <dbReference type="ARBA" id="ARBA00000085"/>
    </source>
</evidence>